<protein>
    <recommendedName>
        <fullName evidence="11">Purine nucleoside phosphorylase</fullName>
    </recommendedName>
</protein>
<sequence length="275" mass="30592">MVYSNDKIIVHKKDSLQYIEFSNLKKYHSMLTHCFTTRLGGVSTGECASLNLSFNRNDLKENVLANYHIIAEAIGVDFDKMVLSNQVHDNKIWYVEEADAGKGLTRESNITGYDGLTTNIPGIPLVTFYADCVPVIILDPVKKAVTSVHSGWKSTLLNISLEALKVMKGRYNSDMKELQVAVGPSICKNCFEVGEEVYGMFIDAHPWCDGYIDRKNGRYYIDLQGIISQELTDAGVDPSNILVSGVCTKCNNDMFFSYRGDKTKTGSLAAIVMLK</sequence>
<dbReference type="GO" id="GO:0016787">
    <property type="term" value="F:hydrolase activity"/>
    <property type="evidence" value="ECO:0007669"/>
    <property type="project" value="UniProtKB-KW"/>
</dbReference>
<evidence type="ECO:0000313" key="12">
    <source>
        <dbReference type="EMBL" id="OPX43247.1"/>
    </source>
</evidence>
<dbReference type="EMBL" id="MZGX01000019">
    <property type="protein sequence ID" value="OPX43247.1"/>
    <property type="molecule type" value="Genomic_DNA"/>
</dbReference>
<dbReference type="RefSeq" id="WP_080065249.1">
    <property type="nucleotide sequence ID" value="NZ_MZGX01000019.1"/>
</dbReference>
<keyword evidence="13" id="KW-1185">Reference proteome</keyword>
<dbReference type="GO" id="GO:0017061">
    <property type="term" value="F:S-methyl-5-thioadenosine phosphorylase activity"/>
    <property type="evidence" value="ECO:0007669"/>
    <property type="project" value="UniProtKB-EC"/>
</dbReference>
<evidence type="ECO:0000256" key="9">
    <source>
        <dbReference type="ARBA" id="ARBA00048968"/>
    </source>
</evidence>
<dbReference type="OrthoDB" id="4279at2"/>
<dbReference type="NCBIfam" id="TIGR00726">
    <property type="entry name" value="peptidoglycan editing factor PgeF"/>
    <property type="match status" value="1"/>
</dbReference>
<evidence type="ECO:0000256" key="6">
    <source>
        <dbReference type="ARBA" id="ARBA00022801"/>
    </source>
</evidence>
<comment type="catalytic activity">
    <reaction evidence="10">
        <text>S-methyl-5'-thioadenosine + phosphate = 5-(methylsulfanyl)-alpha-D-ribose 1-phosphate + adenine</text>
        <dbReference type="Rhea" id="RHEA:11852"/>
        <dbReference type="ChEBI" id="CHEBI:16708"/>
        <dbReference type="ChEBI" id="CHEBI:17509"/>
        <dbReference type="ChEBI" id="CHEBI:43474"/>
        <dbReference type="ChEBI" id="CHEBI:58533"/>
        <dbReference type="EC" id="2.4.2.28"/>
    </reaction>
    <physiologicalReaction direction="left-to-right" evidence="10">
        <dbReference type="Rhea" id="RHEA:11853"/>
    </physiologicalReaction>
</comment>
<dbReference type="InterPro" id="IPR038371">
    <property type="entry name" value="Cu_polyphenol_OxRdtase_sf"/>
</dbReference>
<dbReference type="InterPro" id="IPR003730">
    <property type="entry name" value="Cu_polyphenol_OxRdtase"/>
</dbReference>
<keyword evidence="4" id="KW-0808">Transferase</keyword>
<dbReference type="STRING" id="48256.CLHUN_27950"/>
<dbReference type="CDD" id="cd16833">
    <property type="entry name" value="YfiH"/>
    <property type="match status" value="1"/>
</dbReference>
<evidence type="ECO:0000256" key="7">
    <source>
        <dbReference type="ARBA" id="ARBA00022833"/>
    </source>
</evidence>
<comment type="catalytic activity">
    <reaction evidence="8">
        <text>adenosine + H2O + H(+) = inosine + NH4(+)</text>
        <dbReference type="Rhea" id="RHEA:24408"/>
        <dbReference type="ChEBI" id="CHEBI:15377"/>
        <dbReference type="ChEBI" id="CHEBI:15378"/>
        <dbReference type="ChEBI" id="CHEBI:16335"/>
        <dbReference type="ChEBI" id="CHEBI:17596"/>
        <dbReference type="ChEBI" id="CHEBI:28938"/>
        <dbReference type="EC" id="3.5.4.4"/>
    </reaction>
    <physiologicalReaction direction="left-to-right" evidence="8">
        <dbReference type="Rhea" id="RHEA:24409"/>
    </physiologicalReaction>
</comment>
<dbReference type="InterPro" id="IPR011324">
    <property type="entry name" value="Cytotoxic_necrot_fac-like_cat"/>
</dbReference>
<comment type="function">
    <text evidence="2">Purine nucleoside enzyme that catalyzes the phosphorolysis of adenosine and inosine nucleosides, yielding D-ribose 1-phosphate and the respective free bases, adenine and hypoxanthine. Also catalyzes the phosphorolysis of S-methyl-5'-thioadenosine into adenine and S-methyl-5-thio-alpha-D-ribose 1-phosphate. Also has adenosine deaminase activity.</text>
</comment>
<organism evidence="12 13">
    <name type="scientific">Ruminiclostridium hungatei</name>
    <name type="common">Clostridium hungatei</name>
    <dbReference type="NCBI Taxonomy" id="48256"/>
    <lineage>
        <taxon>Bacteria</taxon>
        <taxon>Bacillati</taxon>
        <taxon>Bacillota</taxon>
        <taxon>Clostridia</taxon>
        <taxon>Eubacteriales</taxon>
        <taxon>Oscillospiraceae</taxon>
        <taxon>Ruminiclostridium</taxon>
    </lineage>
</organism>
<dbReference type="Proteomes" id="UP000191554">
    <property type="component" value="Unassembled WGS sequence"/>
</dbReference>
<evidence type="ECO:0000256" key="8">
    <source>
        <dbReference type="ARBA" id="ARBA00047989"/>
    </source>
</evidence>
<dbReference type="PANTHER" id="PTHR30616">
    <property type="entry name" value="UNCHARACTERIZED PROTEIN YFIH"/>
    <property type="match status" value="1"/>
</dbReference>
<comment type="catalytic activity">
    <reaction evidence="1">
        <text>inosine + phosphate = alpha-D-ribose 1-phosphate + hypoxanthine</text>
        <dbReference type="Rhea" id="RHEA:27646"/>
        <dbReference type="ChEBI" id="CHEBI:17368"/>
        <dbReference type="ChEBI" id="CHEBI:17596"/>
        <dbReference type="ChEBI" id="CHEBI:43474"/>
        <dbReference type="ChEBI" id="CHEBI:57720"/>
        <dbReference type="EC" id="2.4.2.1"/>
    </reaction>
    <physiologicalReaction direction="left-to-right" evidence="1">
        <dbReference type="Rhea" id="RHEA:27647"/>
    </physiologicalReaction>
</comment>
<evidence type="ECO:0000256" key="1">
    <source>
        <dbReference type="ARBA" id="ARBA00000553"/>
    </source>
</evidence>
<reference evidence="12 13" key="1">
    <citation type="submission" date="2017-03" db="EMBL/GenBank/DDBJ databases">
        <title>Genome sequence of Clostridium hungatei DSM 14427.</title>
        <authorList>
            <person name="Poehlein A."/>
            <person name="Daniel R."/>
        </authorList>
    </citation>
    <scope>NUCLEOTIDE SEQUENCE [LARGE SCALE GENOMIC DNA]</scope>
    <source>
        <strain evidence="12 13">DSM 14427</strain>
    </source>
</reference>
<dbReference type="Gene3D" id="3.60.140.10">
    <property type="entry name" value="CNF1/YfiH-like putative cysteine hydrolases"/>
    <property type="match status" value="1"/>
</dbReference>
<evidence type="ECO:0000256" key="2">
    <source>
        <dbReference type="ARBA" id="ARBA00003215"/>
    </source>
</evidence>
<evidence type="ECO:0000256" key="5">
    <source>
        <dbReference type="ARBA" id="ARBA00022723"/>
    </source>
</evidence>
<keyword evidence="6" id="KW-0378">Hydrolase</keyword>
<evidence type="ECO:0000256" key="10">
    <source>
        <dbReference type="ARBA" id="ARBA00049893"/>
    </source>
</evidence>
<name>A0A1V4SJ20_RUMHU</name>
<dbReference type="PANTHER" id="PTHR30616:SF2">
    <property type="entry name" value="PURINE NUCLEOSIDE PHOSPHORYLASE LACC1"/>
    <property type="match status" value="1"/>
</dbReference>
<dbReference type="SUPFAM" id="SSF64438">
    <property type="entry name" value="CNF1/YfiH-like putative cysteine hydrolases"/>
    <property type="match status" value="1"/>
</dbReference>
<evidence type="ECO:0000256" key="4">
    <source>
        <dbReference type="ARBA" id="ARBA00022679"/>
    </source>
</evidence>
<comment type="caution">
    <text evidence="12">The sequence shown here is derived from an EMBL/GenBank/DDBJ whole genome shotgun (WGS) entry which is preliminary data.</text>
</comment>
<evidence type="ECO:0000256" key="11">
    <source>
        <dbReference type="RuleBase" id="RU361274"/>
    </source>
</evidence>
<evidence type="ECO:0000256" key="3">
    <source>
        <dbReference type="ARBA" id="ARBA00007353"/>
    </source>
</evidence>
<comment type="similarity">
    <text evidence="3 11">Belongs to the purine nucleoside phosphorylase YfiH/LACC1 family.</text>
</comment>
<keyword evidence="7" id="KW-0862">Zinc</keyword>
<dbReference type="Pfam" id="PF02578">
    <property type="entry name" value="Cu-oxidase_4"/>
    <property type="match status" value="1"/>
</dbReference>
<proteinExistence type="inferred from homology"/>
<keyword evidence="5" id="KW-0479">Metal-binding</keyword>
<dbReference type="AlphaFoldDB" id="A0A1V4SJ20"/>
<accession>A0A1V4SJ20</accession>
<dbReference type="GO" id="GO:0005507">
    <property type="term" value="F:copper ion binding"/>
    <property type="evidence" value="ECO:0007669"/>
    <property type="project" value="TreeGrafter"/>
</dbReference>
<gene>
    <name evidence="12" type="ORF">CLHUN_27950</name>
</gene>
<evidence type="ECO:0000313" key="13">
    <source>
        <dbReference type="Proteomes" id="UP000191554"/>
    </source>
</evidence>
<comment type="catalytic activity">
    <reaction evidence="9">
        <text>adenosine + phosphate = alpha-D-ribose 1-phosphate + adenine</text>
        <dbReference type="Rhea" id="RHEA:27642"/>
        <dbReference type="ChEBI" id="CHEBI:16335"/>
        <dbReference type="ChEBI" id="CHEBI:16708"/>
        <dbReference type="ChEBI" id="CHEBI:43474"/>
        <dbReference type="ChEBI" id="CHEBI:57720"/>
        <dbReference type="EC" id="2.4.2.1"/>
    </reaction>
    <physiologicalReaction direction="left-to-right" evidence="9">
        <dbReference type="Rhea" id="RHEA:27643"/>
    </physiologicalReaction>
</comment>